<dbReference type="RefSeq" id="WP_105331197.1">
    <property type="nucleotide sequence ID" value="NZ_PUHY01000012.1"/>
</dbReference>
<dbReference type="AlphaFoldDB" id="A0A2S8FJ22"/>
<feature type="transmembrane region" description="Helical" evidence="1">
    <location>
        <begin position="12"/>
        <end position="34"/>
    </location>
</feature>
<comment type="caution">
    <text evidence="2">The sequence shown here is derived from an EMBL/GenBank/DDBJ whole genome shotgun (WGS) entry which is preliminary data.</text>
</comment>
<protein>
    <submittedName>
        <fullName evidence="2">Uncharacterized protein</fullName>
    </submittedName>
</protein>
<keyword evidence="1" id="KW-0472">Membrane</keyword>
<evidence type="ECO:0000313" key="3">
    <source>
        <dbReference type="Proteomes" id="UP000238322"/>
    </source>
</evidence>
<dbReference type="Proteomes" id="UP000238322">
    <property type="component" value="Unassembled WGS sequence"/>
</dbReference>
<organism evidence="2 3">
    <name type="scientific">Blastopirellula marina</name>
    <dbReference type="NCBI Taxonomy" id="124"/>
    <lineage>
        <taxon>Bacteria</taxon>
        <taxon>Pseudomonadati</taxon>
        <taxon>Planctomycetota</taxon>
        <taxon>Planctomycetia</taxon>
        <taxon>Pirellulales</taxon>
        <taxon>Pirellulaceae</taxon>
        <taxon>Blastopirellula</taxon>
    </lineage>
</organism>
<sequence length="76" mass="8482">MASQQKQATYLIGGIIAALALWGVYLAIGSYLGLAEGTRQFDLRRGLIVFTFMGGFLLFWGALLWHRSRNMPSDDE</sequence>
<evidence type="ECO:0000256" key="1">
    <source>
        <dbReference type="SAM" id="Phobius"/>
    </source>
</evidence>
<accession>A0A2S8FJ22</accession>
<reference evidence="2 3" key="1">
    <citation type="submission" date="2018-02" db="EMBL/GenBank/DDBJ databases">
        <title>Comparative genomes isolates from brazilian mangrove.</title>
        <authorList>
            <person name="Araujo J.E."/>
            <person name="Taketani R.G."/>
            <person name="Silva M.C.P."/>
            <person name="Loureco M.V."/>
            <person name="Andreote F.D."/>
        </authorList>
    </citation>
    <scope>NUCLEOTIDE SEQUENCE [LARGE SCALE GENOMIC DNA]</scope>
    <source>
        <strain evidence="2 3">Hex-1 MGV</strain>
    </source>
</reference>
<keyword evidence="1" id="KW-1133">Transmembrane helix</keyword>
<evidence type="ECO:0000313" key="2">
    <source>
        <dbReference type="EMBL" id="PQO32185.1"/>
    </source>
</evidence>
<gene>
    <name evidence="2" type="ORF">C5Y83_18290</name>
</gene>
<feature type="transmembrane region" description="Helical" evidence="1">
    <location>
        <begin position="46"/>
        <end position="66"/>
    </location>
</feature>
<dbReference type="EMBL" id="PUHY01000012">
    <property type="protein sequence ID" value="PQO32185.1"/>
    <property type="molecule type" value="Genomic_DNA"/>
</dbReference>
<dbReference type="OrthoDB" id="284395at2"/>
<keyword evidence="1" id="KW-0812">Transmembrane</keyword>
<proteinExistence type="predicted"/>
<name>A0A2S8FJ22_9BACT</name>